<gene>
    <name evidence="3" type="ORF">M5X19_10880</name>
</gene>
<reference evidence="3 4" key="1">
    <citation type="submission" date="2022-05" db="EMBL/GenBank/DDBJ databases">
        <title>Genome Sequencing of Bee-Associated Microbes.</title>
        <authorList>
            <person name="Dunlap C."/>
        </authorList>
    </citation>
    <scope>NUCLEOTIDE SEQUENCE [LARGE SCALE GENOMIC DNA]</scope>
    <source>
        <strain evidence="3 4">NRRL B-14421</strain>
    </source>
</reference>
<feature type="transmembrane region" description="Helical" evidence="1">
    <location>
        <begin position="33"/>
        <end position="56"/>
    </location>
</feature>
<feature type="transmembrane region" description="Helical" evidence="1">
    <location>
        <begin position="157"/>
        <end position="184"/>
    </location>
</feature>
<evidence type="ECO:0000259" key="2">
    <source>
        <dbReference type="Pfam" id="PF13386"/>
    </source>
</evidence>
<evidence type="ECO:0000256" key="1">
    <source>
        <dbReference type="SAM" id="Phobius"/>
    </source>
</evidence>
<evidence type="ECO:0000313" key="3">
    <source>
        <dbReference type="EMBL" id="MCY9693392.1"/>
    </source>
</evidence>
<feature type="transmembrane region" description="Helical" evidence="1">
    <location>
        <begin position="235"/>
        <end position="253"/>
    </location>
</feature>
<protein>
    <submittedName>
        <fullName evidence="3">Sulfite exporter TauE/SafE family protein</fullName>
    </submittedName>
</protein>
<dbReference type="EMBL" id="JAMDMX010000033">
    <property type="protein sequence ID" value="MCY9693392.1"/>
    <property type="molecule type" value="Genomic_DNA"/>
</dbReference>
<feature type="transmembrane region" description="Helical" evidence="1">
    <location>
        <begin position="76"/>
        <end position="97"/>
    </location>
</feature>
<dbReference type="Proteomes" id="UP001527099">
    <property type="component" value="Unassembled WGS sequence"/>
</dbReference>
<evidence type="ECO:0000313" key="4">
    <source>
        <dbReference type="Proteomes" id="UP001527099"/>
    </source>
</evidence>
<dbReference type="RefSeq" id="WP_268614926.1">
    <property type="nucleotide sequence ID" value="NZ_JAMDMX010000033.1"/>
</dbReference>
<keyword evidence="4" id="KW-1185">Reference proteome</keyword>
<feature type="transmembrane region" description="Helical" evidence="1">
    <location>
        <begin position="117"/>
        <end position="136"/>
    </location>
</feature>
<name>A0ABT4GB33_9BACL</name>
<sequence>MVIRSDLKVYSIFSQISAWLSEPFGNVVYSTNIALVSVLFLGFIGSVAPCQISANIGAITHFGRRQMQANMSWSELLLYLVGKMVVFSVFGILFWVFGRSISTEAIPFFVYSRKLLGPLLIIMGLVLIGLLKWPGLGFGLSASVHSISKRIGGKGGALLMGVAFSIGFCPTMFSLFFGGVMPLALKSAYGLMLPPLFAVGTAMPLLLFAALTVGFGLDRMMLIRARRFGVWAQRLAALLFIVLGISDTITYWTL</sequence>
<dbReference type="Pfam" id="PF13386">
    <property type="entry name" value="DsbD_2"/>
    <property type="match status" value="1"/>
</dbReference>
<accession>A0ABT4GB33</accession>
<comment type="caution">
    <text evidence="3">The sequence shown here is derived from an EMBL/GenBank/DDBJ whole genome shotgun (WGS) entry which is preliminary data.</text>
</comment>
<proteinExistence type="predicted"/>
<feature type="transmembrane region" description="Helical" evidence="1">
    <location>
        <begin position="196"/>
        <end position="215"/>
    </location>
</feature>
<dbReference type="InterPro" id="IPR039447">
    <property type="entry name" value="UreH-like_TM_dom"/>
</dbReference>
<organism evidence="3 4">
    <name type="scientific">Paenibacillus alginolyticus</name>
    <dbReference type="NCBI Taxonomy" id="59839"/>
    <lineage>
        <taxon>Bacteria</taxon>
        <taxon>Bacillati</taxon>
        <taxon>Bacillota</taxon>
        <taxon>Bacilli</taxon>
        <taxon>Bacillales</taxon>
        <taxon>Paenibacillaceae</taxon>
        <taxon>Paenibacillus</taxon>
    </lineage>
</organism>
<keyword evidence="1" id="KW-0472">Membrane</keyword>
<keyword evidence="1" id="KW-1133">Transmembrane helix</keyword>
<keyword evidence="1" id="KW-0812">Transmembrane</keyword>
<feature type="domain" description="Urease accessory protein UreH-like transmembrane" evidence="2">
    <location>
        <begin position="38"/>
        <end position="245"/>
    </location>
</feature>